<keyword evidence="11" id="KW-1185">Reference proteome</keyword>
<feature type="transmembrane region" description="Helical" evidence="9">
    <location>
        <begin position="25"/>
        <end position="50"/>
    </location>
</feature>
<gene>
    <name evidence="10" type="ordered locus">Arcve_1336</name>
</gene>
<dbReference type="OrthoDB" id="101311at2157"/>
<evidence type="ECO:0000256" key="2">
    <source>
        <dbReference type="ARBA" id="ARBA00004141"/>
    </source>
</evidence>
<dbReference type="KEGG" id="ave:Arcve_1336"/>
<evidence type="ECO:0000256" key="6">
    <source>
        <dbReference type="ARBA" id="ARBA00022692"/>
    </source>
</evidence>
<dbReference type="eggNOG" id="arCOG02267">
    <property type="taxonomic scope" value="Archaea"/>
</dbReference>
<dbReference type="AlphaFoldDB" id="F2KND8"/>
<keyword evidence="8 9" id="KW-0472">Membrane</keyword>
<feature type="transmembrane region" description="Helical" evidence="9">
    <location>
        <begin position="251"/>
        <end position="270"/>
    </location>
</feature>
<feature type="transmembrane region" description="Helical" evidence="9">
    <location>
        <begin position="282"/>
        <end position="303"/>
    </location>
</feature>
<dbReference type="PANTHER" id="PTHR11101:SF80">
    <property type="entry name" value="PHOSPHATE TRANSPORTER"/>
    <property type="match status" value="1"/>
</dbReference>
<comment type="function">
    <text evidence="1">Potential transporter for phosphate.</text>
</comment>
<evidence type="ECO:0000256" key="1">
    <source>
        <dbReference type="ARBA" id="ARBA00001981"/>
    </source>
</evidence>
<keyword evidence="6 9" id="KW-0812">Transmembrane</keyword>
<evidence type="ECO:0000256" key="7">
    <source>
        <dbReference type="ARBA" id="ARBA00022989"/>
    </source>
</evidence>
<dbReference type="RefSeq" id="WP_013684001.1">
    <property type="nucleotide sequence ID" value="NC_015320.1"/>
</dbReference>
<keyword evidence="7 9" id="KW-1133">Transmembrane helix</keyword>
<feature type="transmembrane region" description="Helical" evidence="9">
    <location>
        <begin position="62"/>
        <end position="83"/>
    </location>
</feature>
<evidence type="ECO:0000256" key="5">
    <source>
        <dbReference type="ARBA" id="ARBA00022592"/>
    </source>
</evidence>
<feature type="transmembrane region" description="Helical" evidence="9">
    <location>
        <begin position="152"/>
        <end position="170"/>
    </location>
</feature>
<dbReference type="EMBL" id="CP002588">
    <property type="protein sequence ID" value="AEA47340.1"/>
    <property type="molecule type" value="Genomic_DNA"/>
</dbReference>
<dbReference type="STRING" id="693661.Arcve_1336"/>
<evidence type="ECO:0000313" key="11">
    <source>
        <dbReference type="Proteomes" id="UP000008136"/>
    </source>
</evidence>
<dbReference type="Proteomes" id="UP000008136">
    <property type="component" value="Chromosome"/>
</dbReference>
<feature type="transmembrane region" description="Helical" evidence="9">
    <location>
        <begin position="195"/>
        <end position="215"/>
    </location>
</feature>
<dbReference type="PANTHER" id="PTHR11101">
    <property type="entry name" value="PHOSPHATE TRANSPORTER"/>
    <property type="match status" value="1"/>
</dbReference>
<dbReference type="InterPro" id="IPR001204">
    <property type="entry name" value="Phos_transporter"/>
</dbReference>
<comment type="similarity">
    <text evidence="3">Belongs to the inorganic phosphate transporter (PiT) (TC 2.A.20) family.</text>
</comment>
<accession>F2KND8</accession>
<proteinExistence type="inferred from homology"/>
<feature type="transmembrane region" description="Helical" evidence="9">
    <location>
        <begin position="120"/>
        <end position="140"/>
    </location>
</feature>
<evidence type="ECO:0000256" key="9">
    <source>
        <dbReference type="SAM" id="Phobius"/>
    </source>
</evidence>
<protein>
    <submittedName>
        <fullName evidence="10">Phosphate transporter</fullName>
    </submittedName>
</protein>
<reference evidence="10 11" key="1">
    <citation type="submission" date="2011-03" db="EMBL/GenBank/DDBJ databases">
        <title>The complete genome of Archaeoglobus veneficus SNP6.</title>
        <authorList>
            <consortium name="US DOE Joint Genome Institute (JGI-PGF)"/>
            <person name="Lucas S."/>
            <person name="Copeland A."/>
            <person name="Lapidus A."/>
            <person name="Bruce D."/>
            <person name="Goodwin L."/>
            <person name="Pitluck S."/>
            <person name="Kyrpides N."/>
            <person name="Mavromatis K."/>
            <person name="Pagani I."/>
            <person name="Ivanova N."/>
            <person name="Mikhailova N."/>
            <person name="Lu M."/>
            <person name="Detter J.C."/>
            <person name="Tapia R."/>
            <person name="Han C."/>
            <person name="Land M."/>
            <person name="Hauser L."/>
            <person name="Markowitz V."/>
            <person name="Cheng J.-F."/>
            <person name="Hugenholtz P."/>
            <person name="Woyke T."/>
            <person name="Wu D."/>
            <person name="Spring S."/>
            <person name="Brambilla E."/>
            <person name="Klenk H.-P."/>
            <person name="Eisen J.A."/>
        </authorList>
    </citation>
    <scope>NUCLEOTIDE SEQUENCE [LARGE SCALE GENOMIC DNA]</scope>
    <source>
        <strain>SNP6</strain>
    </source>
</reference>
<evidence type="ECO:0000313" key="10">
    <source>
        <dbReference type="EMBL" id="AEA47340.1"/>
    </source>
</evidence>
<keyword evidence="5" id="KW-0592">Phosphate transport</keyword>
<dbReference type="GO" id="GO:0005315">
    <property type="term" value="F:phosphate transmembrane transporter activity"/>
    <property type="evidence" value="ECO:0007669"/>
    <property type="project" value="InterPro"/>
</dbReference>
<comment type="subcellular location">
    <subcellularLocation>
        <location evidence="2">Membrane</location>
        <topology evidence="2">Multi-pass membrane protein</topology>
    </subcellularLocation>
</comment>
<keyword evidence="4" id="KW-0813">Transport</keyword>
<dbReference type="GO" id="GO:0035435">
    <property type="term" value="P:phosphate ion transmembrane transport"/>
    <property type="evidence" value="ECO:0007669"/>
    <property type="project" value="TreeGrafter"/>
</dbReference>
<organism evidence="10 11">
    <name type="scientific">Archaeoglobus veneficus (strain DSM 11195 / SNP6)</name>
    <dbReference type="NCBI Taxonomy" id="693661"/>
    <lineage>
        <taxon>Archaea</taxon>
        <taxon>Methanobacteriati</taxon>
        <taxon>Methanobacteriota</taxon>
        <taxon>Archaeoglobi</taxon>
        <taxon>Archaeoglobales</taxon>
        <taxon>Archaeoglobaceae</taxon>
        <taxon>Archaeoglobus</taxon>
    </lineage>
</organism>
<dbReference type="Pfam" id="PF01384">
    <property type="entry name" value="PHO4"/>
    <property type="match status" value="2"/>
</dbReference>
<dbReference type="HOGENOM" id="CLU_015355_0_0_2"/>
<evidence type="ECO:0000256" key="4">
    <source>
        <dbReference type="ARBA" id="ARBA00022448"/>
    </source>
</evidence>
<dbReference type="GeneID" id="10394457"/>
<name>F2KND8_ARCVS</name>
<dbReference type="GO" id="GO:0016020">
    <property type="term" value="C:membrane"/>
    <property type="evidence" value="ECO:0007669"/>
    <property type="project" value="UniProtKB-SubCell"/>
</dbReference>
<evidence type="ECO:0000256" key="3">
    <source>
        <dbReference type="ARBA" id="ARBA00009916"/>
    </source>
</evidence>
<evidence type="ECO:0000256" key="8">
    <source>
        <dbReference type="ARBA" id="ARBA00023136"/>
    </source>
</evidence>
<sequence>MLAAIAAILIAFSIGSNDTSNSFGISIGCGMLTFRRAVLLLGIFVTLGALTQRSVMETVGGLAELDGVLLSVSLLVSALMIILSNWKKLPVSSHQAIIGSLVGAGLAAGSAKLGVLTSIVLSWLISPVSSLIFAVLLYSLMERTLSRLPVFVIERILSLLLLVSGAVIAYNTGANELATALGPIVSAGLMSPNEAAIVGSLALIMGAVLLSGRVVETVGKGITSLDAFSGFAAQMAAGISVLTFTNLGMPVSTTYCIIGGIAGVGMLKGVSSVRLSLIKKILASWVITPISAFTICFAIGRLLTL</sequence>